<protein>
    <submittedName>
        <fullName evidence="1">Uncharacterized protein</fullName>
    </submittedName>
</protein>
<keyword evidence="2" id="KW-1185">Reference proteome</keyword>
<dbReference type="Proteomes" id="UP001215280">
    <property type="component" value="Unassembled WGS sequence"/>
</dbReference>
<name>A0AAD7NJR3_9AGAR</name>
<comment type="caution">
    <text evidence="1">The sequence shown here is derived from an EMBL/GenBank/DDBJ whole genome shotgun (WGS) entry which is preliminary data.</text>
</comment>
<dbReference type="EMBL" id="JARJLG010000041">
    <property type="protein sequence ID" value="KAJ7763209.1"/>
    <property type="molecule type" value="Genomic_DNA"/>
</dbReference>
<evidence type="ECO:0000313" key="1">
    <source>
        <dbReference type="EMBL" id="KAJ7763209.1"/>
    </source>
</evidence>
<evidence type="ECO:0000313" key="2">
    <source>
        <dbReference type="Proteomes" id="UP001215280"/>
    </source>
</evidence>
<proteinExistence type="predicted"/>
<gene>
    <name evidence="1" type="ORF">DFH07DRAFT_770932</name>
</gene>
<organism evidence="1 2">
    <name type="scientific">Mycena maculata</name>
    <dbReference type="NCBI Taxonomy" id="230809"/>
    <lineage>
        <taxon>Eukaryota</taxon>
        <taxon>Fungi</taxon>
        <taxon>Dikarya</taxon>
        <taxon>Basidiomycota</taxon>
        <taxon>Agaricomycotina</taxon>
        <taxon>Agaricomycetes</taxon>
        <taxon>Agaricomycetidae</taxon>
        <taxon>Agaricales</taxon>
        <taxon>Marasmiineae</taxon>
        <taxon>Mycenaceae</taxon>
        <taxon>Mycena</taxon>
    </lineage>
</organism>
<sequence>MLNSDNLEVHHSNGWLTSQSSTQALTIDSSVCTIWTATKFPIPGQGSGIKIIAELSVYLLYSSCEDGMKEKAEDILGRKEHDSADEESWCPSADVITPCACAFWDCGMGREINGREGAARCGCNKWKYEPHETEIHDVVVHGVKGLSARQNDRDVEDPEGTTSRMDMLWCPNTAYFVPKYECTALSESKNHVDFGFGLQWAREGRDLEAHCAAYQESDSGLQLRTKKVSCKCVGVYRHWGSMSWLWQLECWLGKWNFAEGASGQAGKDSKGA</sequence>
<accession>A0AAD7NJR3</accession>
<reference evidence="1" key="1">
    <citation type="submission" date="2023-03" db="EMBL/GenBank/DDBJ databases">
        <title>Massive genome expansion in bonnet fungi (Mycena s.s.) driven by repeated elements and novel gene families across ecological guilds.</title>
        <authorList>
            <consortium name="Lawrence Berkeley National Laboratory"/>
            <person name="Harder C.B."/>
            <person name="Miyauchi S."/>
            <person name="Viragh M."/>
            <person name="Kuo A."/>
            <person name="Thoen E."/>
            <person name="Andreopoulos B."/>
            <person name="Lu D."/>
            <person name="Skrede I."/>
            <person name="Drula E."/>
            <person name="Henrissat B."/>
            <person name="Morin E."/>
            <person name="Kohler A."/>
            <person name="Barry K."/>
            <person name="LaButti K."/>
            <person name="Morin E."/>
            <person name="Salamov A."/>
            <person name="Lipzen A."/>
            <person name="Mereny Z."/>
            <person name="Hegedus B."/>
            <person name="Baldrian P."/>
            <person name="Stursova M."/>
            <person name="Weitz H."/>
            <person name="Taylor A."/>
            <person name="Grigoriev I.V."/>
            <person name="Nagy L.G."/>
            <person name="Martin F."/>
            <person name="Kauserud H."/>
        </authorList>
    </citation>
    <scope>NUCLEOTIDE SEQUENCE</scope>
    <source>
        <strain evidence="1">CBHHK188m</strain>
    </source>
</reference>
<dbReference type="AlphaFoldDB" id="A0AAD7NJR3"/>